<dbReference type="EMBL" id="JBHSOF010000018">
    <property type="protein sequence ID" value="MFC5664492.1"/>
    <property type="molecule type" value="Genomic_DNA"/>
</dbReference>
<gene>
    <name evidence="1" type="ORF">ACFP3U_16045</name>
</gene>
<evidence type="ECO:0000313" key="2">
    <source>
        <dbReference type="Proteomes" id="UP001595975"/>
    </source>
</evidence>
<reference evidence="2" key="1">
    <citation type="journal article" date="2019" name="Int. J. Syst. Evol. Microbiol.">
        <title>The Global Catalogue of Microorganisms (GCM) 10K type strain sequencing project: providing services to taxonomists for standard genome sequencing and annotation.</title>
        <authorList>
            <consortium name="The Broad Institute Genomics Platform"/>
            <consortium name="The Broad Institute Genome Sequencing Center for Infectious Disease"/>
            <person name="Wu L."/>
            <person name="Ma J."/>
        </authorList>
    </citation>
    <scope>NUCLEOTIDE SEQUENCE [LARGE SCALE GENOMIC DNA]</scope>
    <source>
        <strain evidence="2">CGMCC 4.1437</strain>
    </source>
</reference>
<organism evidence="1 2">
    <name type="scientific">Kitasatospora misakiensis</name>
    <dbReference type="NCBI Taxonomy" id="67330"/>
    <lineage>
        <taxon>Bacteria</taxon>
        <taxon>Bacillati</taxon>
        <taxon>Actinomycetota</taxon>
        <taxon>Actinomycetes</taxon>
        <taxon>Kitasatosporales</taxon>
        <taxon>Streptomycetaceae</taxon>
        <taxon>Kitasatospora</taxon>
    </lineage>
</organism>
<name>A0ABW0X1U5_9ACTN</name>
<sequence>MADSDKVLRCGSTAKHIDVPGLLAVTGFRAAAPAVRGAPPRDRRLTPS</sequence>
<dbReference type="SUPFAM" id="SSF51182">
    <property type="entry name" value="RmlC-like cupins"/>
    <property type="match status" value="1"/>
</dbReference>
<dbReference type="RefSeq" id="WP_380226191.1">
    <property type="nucleotide sequence ID" value="NZ_JBHSOF010000018.1"/>
</dbReference>
<proteinExistence type="predicted"/>
<dbReference type="InterPro" id="IPR011051">
    <property type="entry name" value="RmlC_Cupin_sf"/>
</dbReference>
<accession>A0ABW0X1U5</accession>
<dbReference type="Proteomes" id="UP001595975">
    <property type="component" value="Unassembled WGS sequence"/>
</dbReference>
<comment type="caution">
    <text evidence="1">The sequence shown here is derived from an EMBL/GenBank/DDBJ whole genome shotgun (WGS) entry which is preliminary data.</text>
</comment>
<keyword evidence="2" id="KW-1185">Reference proteome</keyword>
<protein>
    <submittedName>
        <fullName evidence="1">Uncharacterized protein</fullName>
    </submittedName>
</protein>
<evidence type="ECO:0000313" key="1">
    <source>
        <dbReference type="EMBL" id="MFC5664492.1"/>
    </source>
</evidence>